<comment type="caution">
    <text evidence="3">The sequence shown here is derived from an EMBL/GenBank/DDBJ whole genome shotgun (WGS) entry which is preliminary data.</text>
</comment>
<dbReference type="OrthoDB" id="9767958at2"/>
<keyword evidence="1" id="KW-0812">Transmembrane</keyword>
<dbReference type="Pfam" id="PF23357">
    <property type="entry name" value="DUF7088"/>
    <property type="match status" value="1"/>
</dbReference>
<dbReference type="AlphaFoldDB" id="A0A512MDL8"/>
<evidence type="ECO:0000256" key="1">
    <source>
        <dbReference type="SAM" id="Phobius"/>
    </source>
</evidence>
<keyword evidence="1" id="KW-1133">Transmembrane helix</keyword>
<sequence length="495" mass="55566">MSADSENTPPAPPMPRRWSIGVNVFIQIMLTLVLFFGVNRLSYRYHTRWDLSPQKNFTLSQITLNNLEKLSKDVFIANVIPRDAPLFGETQTLLEEYRINGQGRVKVRSIDPLRDVERAEELKAETGLPLDQSGVIVRCSKRTRFIPEEELVIREKGGTEVQRAIKEYRGEDAITSALINVVEGDAKKLYFVVGKGSRTEAALLESMLAIGELGRQQNFQLFPLNLAEISTVPADADGVILCGLRYDLSEREMEIIKAYWARQRTGLLVMLDPSGETPRLGAFLGLHGVVPRGDRVLYAESTGKGARKEFSVQAIFDVESPITRPLATTSTNLPGQTESLEVRFEDEYLKNQNITVHPLMGASTRYWGEKNYLEDLPIADDEDVKEDVFLAASVERGSISDERVRLESCRMVIVGNAAMLDKQSALAVNRDFVSASLNWILNREKNIGITPKPKSNYRIQLTQRQSDIIFWSTTLVMPSIVLSLGLMVWASRRAS</sequence>
<evidence type="ECO:0000259" key="2">
    <source>
        <dbReference type="Pfam" id="PF23357"/>
    </source>
</evidence>
<organism evidence="3 4">
    <name type="scientific">Brevifollis gellanilyticus</name>
    <dbReference type="NCBI Taxonomy" id="748831"/>
    <lineage>
        <taxon>Bacteria</taxon>
        <taxon>Pseudomonadati</taxon>
        <taxon>Verrucomicrobiota</taxon>
        <taxon>Verrucomicrobiia</taxon>
        <taxon>Verrucomicrobiales</taxon>
        <taxon>Verrucomicrobiaceae</taxon>
    </lineage>
</organism>
<accession>A0A512MDL8</accession>
<feature type="domain" description="DUF7088" evidence="2">
    <location>
        <begin position="54"/>
        <end position="129"/>
    </location>
</feature>
<feature type="transmembrane region" description="Helical" evidence="1">
    <location>
        <begin position="20"/>
        <end position="38"/>
    </location>
</feature>
<dbReference type="EMBL" id="BKAG01000036">
    <property type="protein sequence ID" value="GEP44827.1"/>
    <property type="molecule type" value="Genomic_DNA"/>
</dbReference>
<evidence type="ECO:0000313" key="3">
    <source>
        <dbReference type="EMBL" id="GEP44827.1"/>
    </source>
</evidence>
<name>A0A512MDL8_9BACT</name>
<keyword evidence="1" id="KW-0472">Membrane</keyword>
<dbReference type="Proteomes" id="UP000321577">
    <property type="component" value="Unassembled WGS sequence"/>
</dbReference>
<proteinExistence type="predicted"/>
<keyword evidence="4" id="KW-1185">Reference proteome</keyword>
<feature type="transmembrane region" description="Helical" evidence="1">
    <location>
        <begin position="468"/>
        <end position="490"/>
    </location>
</feature>
<protein>
    <recommendedName>
        <fullName evidence="2">DUF7088 domain-containing protein</fullName>
    </recommendedName>
</protein>
<gene>
    <name evidence="3" type="ORF">BGE01nite_41180</name>
</gene>
<reference evidence="3 4" key="1">
    <citation type="submission" date="2019-07" db="EMBL/GenBank/DDBJ databases">
        <title>Whole genome shotgun sequence of Brevifollis gellanilyticus NBRC 108608.</title>
        <authorList>
            <person name="Hosoyama A."/>
            <person name="Uohara A."/>
            <person name="Ohji S."/>
            <person name="Ichikawa N."/>
        </authorList>
    </citation>
    <scope>NUCLEOTIDE SEQUENCE [LARGE SCALE GENOMIC DNA]</scope>
    <source>
        <strain evidence="3 4">NBRC 108608</strain>
    </source>
</reference>
<dbReference type="InterPro" id="IPR055396">
    <property type="entry name" value="DUF7088"/>
</dbReference>
<evidence type="ECO:0000313" key="4">
    <source>
        <dbReference type="Proteomes" id="UP000321577"/>
    </source>
</evidence>